<dbReference type="GO" id="GO:0002020">
    <property type="term" value="F:protease binding"/>
    <property type="evidence" value="ECO:0007669"/>
    <property type="project" value="TreeGrafter"/>
</dbReference>
<reference evidence="4 5" key="1">
    <citation type="submission" date="2017-07" db="EMBL/GenBank/DDBJ databases">
        <title>Fictibacillus sp. nov. GDSW-R2A3 Genome sequencing and assembly.</title>
        <authorList>
            <person name="Mayilraj S."/>
        </authorList>
    </citation>
    <scope>NUCLEOTIDE SEQUENCE [LARGE SCALE GENOMIC DNA]</scope>
    <source>
        <strain evidence="4 5">GDSW-R2A3</strain>
    </source>
</reference>
<dbReference type="InterPro" id="IPR008993">
    <property type="entry name" value="TIMP-like_OB-fold"/>
</dbReference>
<keyword evidence="3" id="KW-0812">Transmembrane</keyword>
<dbReference type="Gene3D" id="2.40.50.120">
    <property type="match status" value="1"/>
</dbReference>
<keyword evidence="3" id="KW-0472">Membrane</keyword>
<accession>A0A235F7R3</accession>
<keyword evidence="2" id="KW-0964">Secreted</keyword>
<feature type="transmembrane region" description="Helical" evidence="3">
    <location>
        <begin position="174"/>
        <end position="192"/>
    </location>
</feature>
<keyword evidence="3" id="KW-1133">Transmembrane helix</keyword>
<sequence length="200" mass="21866">MILFKPSNKKRGNLEMNLLLRAGLVFLLLMTIALVYQTNTALACSCAQNPDPKKALGNATAVFSGVVTDIKRTGGLWESSVAVKIVTINVWKGQKNNSFIIYTAEQSASCGYEFKKGEEYIVYAYENDGKLSTNYCSRTALLKDAKEDLQALGEGFPPNNDNSARMPLSSTEKWAYGGAGSVLFAGTVFAVVKRKKRNTK</sequence>
<dbReference type="PANTHER" id="PTHR11844">
    <property type="entry name" value="METALLOPROTEASE INHIBITOR"/>
    <property type="match status" value="1"/>
</dbReference>
<protein>
    <recommendedName>
        <fullName evidence="6">Tissue inhibitor of metalloproteinase</fullName>
    </recommendedName>
</protein>
<dbReference type="AlphaFoldDB" id="A0A235F7R3"/>
<dbReference type="GO" id="GO:0008191">
    <property type="term" value="F:metalloendopeptidase inhibitor activity"/>
    <property type="evidence" value="ECO:0007669"/>
    <property type="project" value="InterPro"/>
</dbReference>
<dbReference type="OrthoDB" id="8221747at2"/>
<dbReference type="InterPro" id="IPR001820">
    <property type="entry name" value="TIMP"/>
</dbReference>
<evidence type="ECO:0000313" key="4">
    <source>
        <dbReference type="EMBL" id="OYD57350.1"/>
    </source>
</evidence>
<evidence type="ECO:0000256" key="1">
    <source>
        <dbReference type="ARBA" id="ARBA00004613"/>
    </source>
</evidence>
<dbReference type="SUPFAM" id="SSF50242">
    <property type="entry name" value="TIMP-like"/>
    <property type="match status" value="1"/>
</dbReference>
<comment type="subcellular location">
    <subcellularLocation>
        <location evidence="1">Secreted</location>
    </subcellularLocation>
</comment>
<dbReference type="PANTHER" id="PTHR11844:SF25">
    <property type="entry name" value="NTR DOMAIN-CONTAINING PROTEIN"/>
    <property type="match status" value="1"/>
</dbReference>
<comment type="caution">
    <text evidence="4">The sequence shown here is derived from an EMBL/GenBank/DDBJ whole genome shotgun (WGS) entry which is preliminary data.</text>
</comment>
<keyword evidence="5" id="KW-1185">Reference proteome</keyword>
<name>A0A235F7R3_9BACL</name>
<dbReference type="Proteomes" id="UP000215059">
    <property type="component" value="Unassembled WGS sequence"/>
</dbReference>
<proteinExistence type="predicted"/>
<dbReference type="GO" id="GO:0005615">
    <property type="term" value="C:extracellular space"/>
    <property type="evidence" value="ECO:0007669"/>
    <property type="project" value="TreeGrafter"/>
</dbReference>
<dbReference type="GO" id="GO:0031012">
    <property type="term" value="C:extracellular matrix"/>
    <property type="evidence" value="ECO:0007669"/>
    <property type="project" value="TreeGrafter"/>
</dbReference>
<dbReference type="GO" id="GO:0051045">
    <property type="term" value="P:negative regulation of membrane protein ectodomain proteolysis"/>
    <property type="evidence" value="ECO:0007669"/>
    <property type="project" value="TreeGrafter"/>
</dbReference>
<gene>
    <name evidence="4" type="ORF">CGZ90_11760</name>
</gene>
<dbReference type="EMBL" id="NOII01000003">
    <property type="protein sequence ID" value="OYD57350.1"/>
    <property type="molecule type" value="Genomic_DNA"/>
</dbReference>
<evidence type="ECO:0000256" key="3">
    <source>
        <dbReference type="SAM" id="Phobius"/>
    </source>
</evidence>
<evidence type="ECO:0000313" key="5">
    <source>
        <dbReference type="Proteomes" id="UP000215059"/>
    </source>
</evidence>
<organism evidence="4 5">
    <name type="scientific">Fictibacillus aquaticus</name>
    <dbReference type="NCBI Taxonomy" id="2021314"/>
    <lineage>
        <taxon>Bacteria</taxon>
        <taxon>Bacillati</taxon>
        <taxon>Bacillota</taxon>
        <taxon>Bacilli</taxon>
        <taxon>Bacillales</taxon>
        <taxon>Fictibacillaceae</taxon>
        <taxon>Fictibacillus</taxon>
    </lineage>
</organism>
<evidence type="ECO:0008006" key="6">
    <source>
        <dbReference type="Google" id="ProtNLM"/>
    </source>
</evidence>
<evidence type="ECO:0000256" key="2">
    <source>
        <dbReference type="ARBA" id="ARBA00022525"/>
    </source>
</evidence>